<sequence>IDRRFRKTETKRAAPFEPNETAHALAKVGVRGYRAVADMNHSAAIRYPVAEREKE</sequence>
<name>A0AA40KH47_9HYME</name>
<gene>
    <name evidence="1" type="ORF">K0M31_012954</name>
</gene>
<feature type="non-terminal residue" evidence="1">
    <location>
        <position position="1"/>
    </location>
</feature>
<evidence type="ECO:0000313" key="1">
    <source>
        <dbReference type="EMBL" id="KAK1119878.1"/>
    </source>
</evidence>
<proteinExistence type="predicted"/>
<dbReference type="AlphaFoldDB" id="A0AA40KH47"/>
<keyword evidence="2" id="KW-1185">Reference proteome</keyword>
<reference evidence="1" key="1">
    <citation type="submission" date="2021-10" db="EMBL/GenBank/DDBJ databases">
        <title>Melipona bicolor Genome sequencing and assembly.</title>
        <authorList>
            <person name="Araujo N.S."/>
            <person name="Arias M.C."/>
        </authorList>
    </citation>
    <scope>NUCLEOTIDE SEQUENCE</scope>
    <source>
        <strain evidence="1">USP_2M_L1-L4_2017</strain>
        <tissue evidence="1">Whole body</tissue>
    </source>
</reference>
<protein>
    <submittedName>
        <fullName evidence="1">Uncharacterized protein</fullName>
    </submittedName>
</protein>
<evidence type="ECO:0000313" key="2">
    <source>
        <dbReference type="Proteomes" id="UP001177670"/>
    </source>
</evidence>
<dbReference type="EMBL" id="JAHYIQ010000034">
    <property type="protein sequence ID" value="KAK1119878.1"/>
    <property type="molecule type" value="Genomic_DNA"/>
</dbReference>
<dbReference type="Proteomes" id="UP001177670">
    <property type="component" value="Unassembled WGS sequence"/>
</dbReference>
<comment type="caution">
    <text evidence="1">The sequence shown here is derived from an EMBL/GenBank/DDBJ whole genome shotgun (WGS) entry which is preliminary data.</text>
</comment>
<organism evidence="1 2">
    <name type="scientific">Melipona bicolor</name>
    <dbReference type="NCBI Taxonomy" id="60889"/>
    <lineage>
        <taxon>Eukaryota</taxon>
        <taxon>Metazoa</taxon>
        <taxon>Ecdysozoa</taxon>
        <taxon>Arthropoda</taxon>
        <taxon>Hexapoda</taxon>
        <taxon>Insecta</taxon>
        <taxon>Pterygota</taxon>
        <taxon>Neoptera</taxon>
        <taxon>Endopterygota</taxon>
        <taxon>Hymenoptera</taxon>
        <taxon>Apocrita</taxon>
        <taxon>Aculeata</taxon>
        <taxon>Apoidea</taxon>
        <taxon>Anthophila</taxon>
        <taxon>Apidae</taxon>
        <taxon>Melipona</taxon>
    </lineage>
</organism>
<accession>A0AA40KH47</accession>